<dbReference type="InterPro" id="IPR004345">
    <property type="entry name" value="TB2_DP1_HVA22"/>
</dbReference>
<evidence type="ECO:0000256" key="3">
    <source>
        <dbReference type="ARBA" id="ARBA00022692"/>
    </source>
</evidence>
<evidence type="ECO:0000256" key="1">
    <source>
        <dbReference type="ARBA" id="ARBA00004141"/>
    </source>
</evidence>
<sequence length="221" mass="25277">MSTTPPENKLQSARQRISDMLHDPENPLAGIFEKAEKTLRLKREWLFFGFVVLIILYLIIGHGTGLLVNLIGFVYPAYKSCKAIDSEETDDDTQWLTYWVVYAFFGLIEFFTDILLSWIPFYFLGKCVFLIWCMMPMANNGSAVIYHNFIKPFIKRHEKTFEKAIDMTSKLAKEGAKDAFGALKDAAGNISVGDIQRLQEKTSQLHQQFGGGDDEEDKKEQ</sequence>
<keyword evidence="3 6" id="KW-0812">Transmembrane</keyword>
<dbReference type="OrthoDB" id="10009287at2759"/>
<dbReference type="InParanoid" id="A0A1X7VWP1"/>
<reference evidence="7" key="2">
    <citation type="submission" date="2017-05" db="UniProtKB">
        <authorList>
            <consortium name="EnsemblMetazoa"/>
        </authorList>
    </citation>
    <scope>IDENTIFICATION</scope>
</reference>
<feature type="transmembrane region" description="Helical" evidence="6">
    <location>
        <begin position="99"/>
        <end position="123"/>
    </location>
</feature>
<keyword evidence="5 6" id="KW-0472">Membrane</keyword>
<accession>A0A1X7VWP1</accession>
<evidence type="ECO:0000313" key="7">
    <source>
        <dbReference type="EnsemblMetazoa" id="Aqu2.1.44280_001"/>
    </source>
</evidence>
<keyword evidence="8" id="KW-1185">Reference proteome</keyword>
<dbReference type="PANTHER" id="PTHR12300">
    <property type="entry name" value="HVA22-LIKE PROTEINS"/>
    <property type="match status" value="1"/>
</dbReference>
<gene>
    <name evidence="7" type="primary">100631428</name>
</gene>
<dbReference type="PANTHER" id="PTHR12300:SF161">
    <property type="entry name" value="RECEPTOR EXPRESSION-ENHANCING PROTEIN"/>
    <property type="match status" value="1"/>
</dbReference>
<reference evidence="8" key="1">
    <citation type="journal article" date="2010" name="Nature">
        <title>The Amphimedon queenslandica genome and the evolution of animal complexity.</title>
        <authorList>
            <person name="Srivastava M."/>
            <person name="Simakov O."/>
            <person name="Chapman J."/>
            <person name="Fahey B."/>
            <person name="Gauthier M.E."/>
            <person name="Mitros T."/>
            <person name="Richards G.S."/>
            <person name="Conaco C."/>
            <person name="Dacre M."/>
            <person name="Hellsten U."/>
            <person name="Larroux C."/>
            <person name="Putnam N.H."/>
            <person name="Stanke M."/>
            <person name="Adamska M."/>
            <person name="Darling A."/>
            <person name="Degnan S.M."/>
            <person name="Oakley T.H."/>
            <person name="Plachetzki D.C."/>
            <person name="Zhai Y."/>
            <person name="Adamski M."/>
            <person name="Calcino A."/>
            <person name="Cummins S.F."/>
            <person name="Goodstein D.M."/>
            <person name="Harris C."/>
            <person name="Jackson D.J."/>
            <person name="Leys S.P."/>
            <person name="Shu S."/>
            <person name="Woodcroft B.J."/>
            <person name="Vervoort M."/>
            <person name="Kosik K.S."/>
            <person name="Manning G."/>
            <person name="Degnan B.M."/>
            <person name="Rokhsar D.S."/>
        </authorList>
    </citation>
    <scope>NUCLEOTIDE SEQUENCE [LARGE SCALE GENOMIC DNA]</scope>
</reference>
<organism evidence="7">
    <name type="scientific">Amphimedon queenslandica</name>
    <name type="common">Sponge</name>
    <dbReference type="NCBI Taxonomy" id="400682"/>
    <lineage>
        <taxon>Eukaryota</taxon>
        <taxon>Metazoa</taxon>
        <taxon>Porifera</taxon>
        <taxon>Demospongiae</taxon>
        <taxon>Heteroscleromorpha</taxon>
        <taxon>Haplosclerida</taxon>
        <taxon>Niphatidae</taxon>
        <taxon>Amphimedon</taxon>
    </lineage>
</organism>
<dbReference type="GO" id="GO:0016020">
    <property type="term" value="C:membrane"/>
    <property type="evidence" value="ECO:0007669"/>
    <property type="project" value="UniProtKB-SubCell"/>
</dbReference>
<dbReference type="AlphaFoldDB" id="A0A1X7VWP1"/>
<comment type="similarity">
    <text evidence="2 6">Belongs to the DP1 family.</text>
</comment>
<keyword evidence="4 6" id="KW-1133">Transmembrane helix</keyword>
<dbReference type="STRING" id="400682.A0A1X7VWP1"/>
<evidence type="ECO:0000256" key="6">
    <source>
        <dbReference type="RuleBase" id="RU362006"/>
    </source>
</evidence>
<dbReference type="EnsemblMetazoa" id="Aqu2.1.44280_001">
    <property type="protein sequence ID" value="Aqu2.1.44280_001"/>
    <property type="gene ID" value="Aqu2.1.44280"/>
</dbReference>
<proteinExistence type="inferred from homology"/>
<evidence type="ECO:0000256" key="5">
    <source>
        <dbReference type="ARBA" id="ARBA00023136"/>
    </source>
</evidence>
<dbReference type="Pfam" id="PF03134">
    <property type="entry name" value="TB2_DP1_HVA22"/>
    <property type="match status" value="1"/>
</dbReference>
<evidence type="ECO:0000256" key="4">
    <source>
        <dbReference type="ARBA" id="ARBA00022989"/>
    </source>
</evidence>
<feature type="transmembrane region" description="Helical" evidence="6">
    <location>
        <begin position="129"/>
        <end position="149"/>
    </location>
</feature>
<dbReference type="KEGG" id="aqu:100631428"/>
<dbReference type="OMA" id="MMPMANN"/>
<evidence type="ECO:0000313" key="8">
    <source>
        <dbReference type="Proteomes" id="UP000007879"/>
    </source>
</evidence>
<comment type="subcellular location">
    <subcellularLocation>
        <location evidence="1 6">Membrane</location>
        <topology evidence="1 6">Multi-pass membrane protein</topology>
    </subcellularLocation>
</comment>
<feature type="transmembrane region" description="Helical" evidence="6">
    <location>
        <begin position="45"/>
        <end position="78"/>
    </location>
</feature>
<name>A0A1X7VWP1_AMPQE</name>
<dbReference type="eggNOG" id="KOG1725">
    <property type="taxonomic scope" value="Eukaryota"/>
</dbReference>
<dbReference type="EnsemblMetazoa" id="XM_003382307.3">
    <property type="protein sequence ID" value="XP_003382355.1"/>
    <property type="gene ID" value="LOC100631428"/>
</dbReference>
<evidence type="ECO:0000256" key="2">
    <source>
        <dbReference type="ARBA" id="ARBA00008573"/>
    </source>
</evidence>
<protein>
    <recommendedName>
        <fullName evidence="6">Receptor expression-enhancing protein</fullName>
    </recommendedName>
</protein>
<dbReference type="Proteomes" id="UP000007879">
    <property type="component" value="Unassembled WGS sequence"/>
</dbReference>